<dbReference type="VEuPathDB" id="FungiDB:MSYG_3337"/>
<evidence type="ECO:0000256" key="3">
    <source>
        <dbReference type="ARBA" id="ARBA00022763"/>
    </source>
</evidence>
<dbReference type="Gene3D" id="1.10.1420.10">
    <property type="match status" value="2"/>
</dbReference>
<dbReference type="GO" id="GO:0006298">
    <property type="term" value="P:mismatch repair"/>
    <property type="evidence" value="ECO:0007669"/>
    <property type="project" value="InterPro"/>
</dbReference>
<accession>A0A1M8A9A2</accession>
<dbReference type="EMBL" id="LT671825">
    <property type="protein sequence ID" value="SHO78988.1"/>
    <property type="molecule type" value="Genomic_DNA"/>
</dbReference>
<dbReference type="InterPro" id="IPR007861">
    <property type="entry name" value="DNA_mismatch_repair_MutS_clamp"/>
</dbReference>
<dbReference type="InterPro" id="IPR000432">
    <property type="entry name" value="DNA_mismatch_repair_MutS_C"/>
</dbReference>
<dbReference type="Gene3D" id="3.40.1170.10">
    <property type="entry name" value="DNA repair protein MutS, domain I"/>
    <property type="match status" value="1"/>
</dbReference>
<evidence type="ECO:0000256" key="1">
    <source>
        <dbReference type="ARBA" id="ARBA00007094"/>
    </source>
</evidence>
<keyword evidence="6 8" id="KW-0234">DNA repair</keyword>
<keyword evidence="12" id="KW-1185">Reference proteome</keyword>
<dbReference type="Pfam" id="PF05188">
    <property type="entry name" value="MutS_II"/>
    <property type="match status" value="1"/>
</dbReference>
<dbReference type="SUPFAM" id="SSF52540">
    <property type="entry name" value="P-loop containing nucleoside triphosphate hydrolases"/>
    <property type="match status" value="1"/>
</dbReference>
<dbReference type="SMART" id="SM00533">
    <property type="entry name" value="MUTSd"/>
    <property type="match status" value="1"/>
</dbReference>
<evidence type="ECO:0000256" key="2">
    <source>
        <dbReference type="ARBA" id="ARBA00022741"/>
    </source>
</evidence>
<dbReference type="SUPFAM" id="SSF48334">
    <property type="entry name" value="DNA repair protein MutS, domain III"/>
    <property type="match status" value="1"/>
</dbReference>
<dbReference type="Pfam" id="PF01624">
    <property type="entry name" value="MutS_I"/>
    <property type="match status" value="1"/>
</dbReference>
<keyword evidence="3 8" id="KW-0227">DNA damage</keyword>
<dbReference type="InterPro" id="IPR016151">
    <property type="entry name" value="DNA_mismatch_repair_MutS_N"/>
</dbReference>
<organism evidence="11 12">
    <name type="scientific">Malassezia sympodialis (strain ATCC 42132)</name>
    <name type="common">Atopic eczema-associated yeast</name>
    <dbReference type="NCBI Taxonomy" id="1230383"/>
    <lineage>
        <taxon>Eukaryota</taxon>
        <taxon>Fungi</taxon>
        <taxon>Dikarya</taxon>
        <taxon>Basidiomycota</taxon>
        <taxon>Ustilaginomycotina</taxon>
        <taxon>Malasseziomycetes</taxon>
        <taxon>Malasseziales</taxon>
        <taxon>Malasseziaceae</taxon>
        <taxon>Malassezia</taxon>
    </lineage>
</organism>
<proteinExistence type="inferred from homology"/>
<dbReference type="FunFam" id="1.10.1420.10:FF:000004">
    <property type="entry name" value="DNA mismatch repair protein Msh3"/>
    <property type="match status" value="1"/>
</dbReference>
<keyword evidence="5 8" id="KW-0238">DNA-binding</keyword>
<dbReference type="Pfam" id="PF00488">
    <property type="entry name" value="MutS_V"/>
    <property type="match status" value="1"/>
</dbReference>
<dbReference type="AlphaFoldDB" id="A0A1M8A9A2"/>
<dbReference type="GO" id="GO:0140664">
    <property type="term" value="F:ATP-dependent DNA damage sensor activity"/>
    <property type="evidence" value="ECO:0007669"/>
    <property type="project" value="InterPro"/>
</dbReference>
<dbReference type="OMA" id="INMHAAR"/>
<dbReference type="Pfam" id="PF05192">
    <property type="entry name" value="MutS_III"/>
    <property type="match status" value="1"/>
</dbReference>
<name>A0A1M8A9A2_MALS4</name>
<keyword evidence="4" id="KW-0067">ATP-binding</keyword>
<evidence type="ECO:0000256" key="4">
    <source>
        <dbReference type="ARBA" id="ARBA00022840"/>
    </source>
</evidence>
<dbReference type="NCBIfam" id="NF003810">
    <property type="entry name" value="PRK05399.1"/>
    <property type="match status" value="1"/>
</dbReference>
<dbReference type="OrthoDB" id="121051at2759"/>
<evidence type="ECO:0000256" key="5">
    <source>
        <dbReference type="ARBA" id="ARBA00023125"/>
    </source>
</evidence>
<dbReference type="GO" id="GO:0030983">
    <property type="term" value="F:mismatched DNA binding"/>
    <property type="evidence" value="ECO:0007669"/>
    <property type="project" value="InterPro"/>
</dbReference>
<dbReference type="InterPro" id="IPR027417">
    <property type="entry name" value="P-loop_NTPase"/>
</dbReference>
<dbReference type="Gene3D" id="3.40.50.300">
    <property type="entry name" value="P-loop containing nucleotide triphosphate hydrolases"/>
    <property type="match status" value="1"/>
</dbReference>
<evidence type="ECO:0000256" key="8">
    <source>
        <dbReference type="RuleBase" id="RU003756"/>
    </source>
</evidence>
<dbReference type="InterPro" id="IPR007860">
    <property type="entry name" value="DNA_mmatch_repair_MutS_con_dom"/>
</dbReference>
<evidence type="ECO:0000256" key="7">
    <source>
        <dbReference type="ARBA" id="ARBA00029792"/>
    </source>
</evidence>
<evidence type="ECO:0000313" key="12">
    <source>
        <dbReference type="Proteomes" id="UP000186303"/>
    </source>
</evidence>
<dbReference type="InterPro" id="IPR007695">
    <property type="entry name" value="DNA_mismatch_repair_MutS-lik_N"/>
</dbReference>
<dbReference type="GO" id="GO:0005634">
    <property type="term" value="C:nucleus"/>
    <property type="evidence" value="ECO:0007669"/>
    <property type="project" value="TreeGrafter"/>
</dbReference>
<dbReference type="PANTHER" id="PTHR11361:SF34">
    <property type="entry name" value="DNA MISMATCH REPAIR PROTEIN MSH1, MITOCHONDRIAL"/>
    <property type="match status" value="1"/>
</dbReference>
<dbReference type="GO" id="GO:0005524">
    <property type="term" value="F:ATP binding"/>
    <property type="evidence" value="ECO:0007669"/>
    <property type="project" value="UniProtKB-KW"/>
</dbReference>
<dbReference type="InterPro" id="IPR017261">
    <property type="entry name" value="DNA_mismatch_repair_MutS/MSH"/>
</dbReference>
<protein>
    <recommendedName>
        <fullName evidence="7">MutS protein homolog 3</fullName>
    </recommendedName>
</protein>
<evidence type="ECO:0000256" key="6">
    <source>
        <dbReference type="ARBA" id="ARBA00023204"/>
    </source>
</evidence>
<dbReference type="Proteomes" id="UP000186303">
    <property type="component" value="Chromosome 5"/>
</dbReference>
<comment type="similarity">
    <text evidence="1">Belongs to the DNA mismatch repair MutS family. MSH3 subfamily.</text>
</comment>
<dbReference type="PANTHER" id="PTHR11361">
    <property type="entry name" value="DNA MISMATCH REPAIR PROTEIN MUTS FAMILY MEMBER"/>
    <property type="match status" value="1"/>
</dbReference>
<dbReference type="Pfam" id="PF05190">
    <property type="entry name" value="MutS_IV"/>
    <property type="match status" value="1"/>
</dbReference>
<keyword evidence="2 8" id="KW-0547">Nucleotide-binding</keyword>
<evidence type="ECO:0000259" key="10">
    <source>
        <dbReference type="PROSITE" id="PS00486"/>
    </source>
</evidence>
<dbReference type="InterPro" id="IPR036678">
    <property type="entry name" value="MutS_con_dom_sf"/>
</dbReference>
<evidence type="ECO:0000313" key="11">
    <source>
        <dbReference type="EMBL" id="SHO78988.1"/>
    </source>
</evidence>
<dbReference type="InterPro" id="IPR036187">
    <property type="entry name" value="DNA_mismatch_repair_MutS_sf"/>
</dbReference>
<dbReference type="SMART" id="SM00534">
    <property type="entry name" value="MUTSac"/>
    <property type="match status" value="1"/>
</dbReference>
<feature type="compositionally biased region" description="Low complexity" evidence="9">
    <location>
        <begin position="14"/>
        <end position="23"/>
    </location>
</feature>
<feature type="region of interest" description="Disordered" evidence="9">
    <location>
        <begin position="14"/>
        <end position="60"/>
    </location>
</feature>
<comment type="function">
    <text evidence="8">Component of the post-replicative DNA mismatch repair system (MMR).</text>
</comment>
<feature type="domain" description="DNA mismatch repair proteins mutS family" evidence="10">
    <location>
        <begin position="771"/>
        <end position="787"/>
    </location>
</feature>
<dbReference type="InterPro" id="IPR007696">
    <property type="entry name" value="DNA_mismatch_repair_MutS_core"/>
</dbReference>
<gene>
    <name evidence="11" type="ORF">MSYG_3337</name>
</gene>
<dbReference type="PIRSF" id="PIRSF037677">
    <property type="entry name" value="DNA_mis_repair_Msh6"/>
    <property type="match status" value="1"/>
</dbReference>
<dbReference type="STRING" id="1230383.A0A1M8A9A2"/>
<reference evidence="12" key="1">
    <citation type="journal article" date="2017" name="Nucleic Acids Res.">
        <title>Proteogenomics produces comprehensive and highly accurate protein-coding gene annotation in a complete genome assembly of Malassezia sympodialis.</title>
        <authorList>
            <person name="Zhu Y."/>
            <person name="Engstroem P.G."/>
            <person name="Tellgren-Roth C."/>
            <person name="Baudo C.D."/>
            <person name="Kennell J.C."/>
            <person name="Sun S."/>
            <person name="Billmyre R.B."/>
            <person name="Schroeder M.S."/>
            <person name="Andersson A."/>
            <person name="Holm T."/>
            <person name="Sigurgeirsson B."/>
            <person name="Wu G."/>
            <person name="Sankaranarayanan S.R."/>
            <person name="Siddharthan R."/>
            <person name="Sanyal K."/>
            <person name="Lundeberg J."/>
            <person name="Nystedt B."/>
            <person name="Boekhout T."/>
            <person name="Dawson T.L. Jr."/>
            <person name="Heitman J."/>
            <person name="Scheynius A."/>
            <person name="Lehtioe J."/>
        </authorList>
    </citation>
    <scope>NUCLEOTIDE SEQUENCE [LARGE SCALE GENOMIC DNA]</scope>
    <source>
        <strain evidence="12">ATCC 42132</strain>
    </source>
</reference>
<dbReference type="InterPro" id="IPR045076">
    <property type="entry name" value="MutS"/>
</dbReference>
<dbReference type="PROSITE" id="PS00486">
    <property type="entry name" value="DNA_MISMATCH_REPAIR_2"/>
    <property type="match status" value="1"/>
</dbReference>
<dbReference type="SUPFAM" id="SSF55271">
    <property type="entry name" value="DNA repair protein MutS, domain I"/>
    <property type="match status" value="1"/>
</dbReference>
<dbReference type="Gene3D" id="3.30.420.110">
    <property type="entry name" value="MutS, connector domain"/>
    <property type="match status" value="1"/>
</dbReference>
<evidence type="ECO:0000256" key="9">
    <source>
        <dbReference type="SAM" id="MobiDB-lite"/>
    </source>
</evidence>
<sequence>MAGPAQPTLRAFFAQAGAAGTAPSPQPGEKSFVRSAARPADTGRRPPKRARTAAPPSNAPVYTPLESQILELKRAHPGMVLLIEVGYKFKFYGDDAHLASQVLNIACFREKNMDAAMIPVPRMPVHVKRLLALGHKVGICRQTETRALKAATENAHQPFARALTNVYTASTWIDDVAAPDASDEQVIVALVEAGESSAAHPRLGLVAIDMASSNATYDAFDDDALLTALETRLAHLAPKEIVLATTLCERARRFVRQWAGPHRRVEEVGACEAPMPGLAEHLHGEALAWASELPVDVQRALLLLLTHLCGFQLASALTCPANFATFTERSSMLLSGPTLAHLDVLQNATDGTLSGSLLWLLDECATAMGRRLLRQWVRRPLLDTAQIAARAHAVDLMRERRQPVLHRAVALLTHLPDVARGLVRITHGLVDASELATILLAFHRVTHEFSELPLTGSALLDDALLDLGAARDAVSHFIAALDLPRARKNDLPHLYKDPARYPAIQDMQATLQADDEALQAHLLDLRRTLHRPALQYTQVSGVDHLIEVRSSEAAHVPADWVRISATQRVVRFHTPTIVQLLKQRERHRESLAAVAFAAFRDFQTRVAKEYVPLRRVAQALGVLDAIFSLARVASRPGYVRPTVHATSTEAGAQQLRLTQFRHPMSEARLAHAYVPNDLVLGGPNGSGQAPRGVLLTGSNMGGKSSTVRAIALIVIMAQIGAFVPCRAAELTCFDAVVTRMGAQDDLFHGKSTFMVEAEDTARILRTATERTLVVLDEFGRGTSTFDGVALADAVLRSLLERGARMPMLLFITHYLSLTRWAHVYPMQLCNMHMAVRIANRNDENLDAADVVFLHRLVAGPASQSFGIHMAALAGIPSRVTAQARSIASHAQNTHTVAERRRISARFLQAVCNGQLQTAWDLAHQMSVL</sequence>